<evidence type="ECO:0000313" key="1">
    <source>
        <dbReference type="Ensembl" id="ENSP00000467192.1"/>
    </source>
</evidence>
<dbReference type="Proteomes" id="UP000005640">
    <property type="component" value="Chromosome 17"/>
</dbReference>
<gene>
    <name evidence="1" type="primary">DNAH9</name>
</gene>
<dbReference type="ChiTaRS" id="DNAH9">
    <property type="organism name" value="human"/>
</dbReference>
<dbReference type="Ensembl" id="ENST00000579813.1">
    <property type="protein sequence ID" value="ENSP00000467192.1"/>
    <property type="gene ID" value="ENSG00000007174.18"/>
</dbReference>
<feature type="non-terminal residue" evidence="1">
    <location>
        <position position="1"/>
    </location>
</feature>
<sequence>YRDVVAAPFCIFYSYCQMGLQFPGHLSTRQDLRLSKLPSQQSL</sequence>
<name>K7EP21_HUMAN</name>
<dbReference type="ExpressionAtlas" id="K7EP21">
    <property type="expression patterns" value="baseline and differential"/>
</dbReference>
<dbReference type="GeneTree" id="ENSGT00940000159717"/>
<dbReference type="OrthoDB" id="286107at2759"/>
<evidence type="ECO:0000313" key="2">
    <source>
        <dbReference type="Proteomes" id="UP000005640"/>
    </source>
</evidence>
<dbReference type="EMBL" id="AC005701">
    <property type="status" value="NOT_ANNOTATED_CDS"/>
    <property type="molecule type" value="Genomic_DNA"/>
</dbReference>
<reference evidence="1" key="5">
    <citation type="submission" date="2025-09" db="UniProtKB">
        <authorList>
            <consortium name="Ensembl"/>
        </authorList>
    </citation>
    <scope>IDENTIFICATION</scope>
</reference>
<dbReference type="HOGENOM" id="CLU_3244683_0_0_1"/>
<reference evidence="1 2" key="2">
    <citation type="journal article" date="2004" name="Nature">
        <title>Finishing the euchromatic sequence of the human genome.</title>
        <authorList>
            <consortium name="International Human Genome Sequencing Consortium"/>
        </authorList>
    </citation>
    <scope>NUCLEOTIDE SEQUENCE [LARGE SCALE GENOMIC DNA]</scope>
</reference>
<dbReference type="Antibodypedia" id="12949">
    <property type="antibodies" value="36 antibodies from 13 providers"/>
</dbReference>
<reference evidence="1 2" key="1">
    <citation type="journal article" date="2001" name="Nature">
        <title>Initial sequencing and analysis of the human genome.</title>
        <authorList>
            <consortium name="International Human Genome Sequencing Consortium"/>
            <person name="Lander E.S."/>
            <person name="Linton L.M."/>
            <person name="Birren B."/>
            <person name="Nusbaum C."/>
            <person name="Zody M.C."/>
            <person name="Baldwin J."/>
            <person name="Devon K."/>
            <person name="Dewar K."/>
            <person name="Doyle M."/>
            <person name="FitzHugh W."/>
            <person name="Funke R."/>
            <person name="Gage D."/>
            <person name="Harris K."/>
            <person name="Heaford A."/>
            <person name="Howland J."/>
            <person name="Kann L."/>
            <person name="Lehoczky J."/>
            <person name="LeVine R."/>
            <person name="McEwan P."/>
            <person name="McKernan K."/>
            <person name="Meldrim J."/>
            <person name="Mesirov J.P."/>
            <person name="Miranda C."/>
            <person name="Morris W."/>
            <person name="Naylor J."/>
            <person name="Raymond C."/>
            <person name="Rosetti M."/>
            <person name="Santos R."/>
            <person name="Sheridan A."/>
            <person name="Sougnez C."/>
            <person name="Stange-Thomann N."/>
            <person name="Stojanovic N."/>
            <person name="Subramanian A."/>
            <person name="Wyman D."/>
            <person name="Rogers J."/>
            <person name="Sulston J."/>
            <person name="Ainscough R."/>
            <person name="Beck S."/>
            <person name="Bentley D."/>
            <person name="Burton J."/>
            <person name="Clee C."/>
            <person name="Carter N."/>
            <person name="Coulson A."/>
            <person name="Deadman R."/>
            <person name="Deloukas P."/>
            <person name="Dunham A."/>
            <person name="Dunham I."/>
            <person name="Durbin R."/>
            <person name="French L."/>
            <person name="Grafham D."/>
            <person name="Gregory S."/>
            <person name="Hubbard T."/>
            <person name="Humphray S."/>
            <person name="Hunt A."/>
            <person name="Jones M."/>
            <person name="Lloyd C."/>
            <person name="McMurray A."/>
            <person name="Matthews L."/>
            <person name="Mercer S."/>
            <person name="Milne S."/>
            <person name="Mullikin J.C."/>
            <person name="Mungall A."/>
            <person name="Plumb R."/>
            <person name="Ross M."/>
            <person name="Shownkeen R."/>
            <person name="Sims S."/>
            <person name="Waterston R.H."/>
            <person name="Wilson R.K."/>
            <person name="Hillier L.W."/>
            <person name="McPherson J.D."/>
            <person name="Marra M.A."/>
            <person name="Mardis E.R."/>
            <person name="Fulton L.A."/>
            <person name="Chinwalla A.T."/>
            <person name="Pepin K.H."/>
            <person name="Gish W.R."/>
            <person name="Chissoe S.L."/>
            <person name="Wendl M.C."/>
            <person name="Delehaunty K.D."/>
            <person name="Miner T.L."/>
            <person name="Delehaunty A."/>
            <person name="Kramer J.B."/>
            <person name="Cook L.L."/>
            <person name="Fulton R.S."/>
            <person name="Johnson D.L."/>
            <person name="Minx P.J."/>
            <person name="Clifton S.W."/>
            <person name="Hawkins T."/>
            <person name="Branscomb E."/>
            <person name="Predki P."/>
            <person name="Richardson P."/>
            <person name="Wenning S."/>
            <person name="Slezak T."/>
            <person name="Doggett N."/>
            <person name="Cheng J.F."/>
            <person name="Olsen A."/>
            <person name="Lucas S."/>
            <person name="Elkin C."/>
            <person name="Uberbacher E."/>
            <person name="Frazier M."/>
            <person name="Gibbs R.A."/>
            <person name="Muzny D.M."/>
            <person name="Scherer S.E."/>
            <person name="Bouck J.B."/>
            <person name="Sodergren E.J."/>
            <person name="Worley K.C."/>
            <person name="Rives C.M."/>
            <person name="Gorrell J.H."/>
            <person name="Metzker M.L."/>
            <person name="Naylor S.L."/>
            <person name="Kucherlapati R.S."/>
            <person name="Nelson D.L."/>
            <person name="Weinstock G.M."/>
            <person name="Sakaki Y."/>
            <person name="Fujiyama A."/>
            <person name="Hattori M."/>
            <person name="Yada T."/>
            <person name="Toyoda A."/>
            <person name="Itoh T."/>
            <person name="Kawagoe C."/>
            <person name="Watanabe H."/>
            <person name="Totoki Y."/>
            <person name="Taylor T."/>
            <person name="Weissenbach J."/>
            <person name="Heilig R."/>
            <person name="Saurin W."/>
            <person name="Artiguenave F."/>
            <person name="Brottier P."/>
            <person name="Bruls T."/>
            <person name="Pelletier E."/>
            <person name="Robert C."/>
            <person name="Wincker P."/>
            <person name="Smith D.R."/>
            <person name="Doucette-Stamm L."/>
            <person name="Rubenfield M."/>
            <person name="Weinstock K."/>
            <person name="Lee H.M."/>
            <person name="Dubois J."/>
            <person name="Rosenthal A."/>
            <person name="Platzer M."/>
            <person name="Nyakatura G."/>
            <person name="Taudien S."/>
            <person name="Rump A."/>
            <person name="Yang H."/>
            <person name="Yu J."/>
            <person name="Wang J."/>
            <person name="Huang G."/>
            <person name="Gu J."/>
            <person name="Hood L."/>
            <person name="Rowen L."/>
            <person name="Madan A."/>
            <person name="Qin S."/>
            <person name="Davis R.W."/>
            <person name="Federspiel N.A."/>
            <person name="Abola A.P."/>
            <person name="Proctor M.J."/>
            <person name="Myers R.M."/>
            <person name="Schmutz J."/>
            <person name="Dickson M."/>
            <person name="Grimwood J."/>
            <person name="Cox D.R."/>
            <person name="Olson M.V."/>
            <person name="Kaul R."/>
            <person name="Raymond C."/>
            <person name="Shimizu N."/>
            <person name="Kawasaki K."/>
            <person name="Minoshima S."/>
            <person name="Evans G.A."/>
            <person name="Athanasiou M."/>
            <person name="Schultz R."/>
            <person name="Roe B.A."/>
            <person name="Chen F."/>
            <person name="Pan H."/>
            <person name="Ramser J."/>
            <person name="Lehrach H."/>
            <person name="Reinhardt R."/>
            <person name="McCombie W.R."/>
            <person name="de la Bastide M."/>
            <person name="Dedhia N."/>
            <person name="Blocker H."/>
            <person name="Hornischer K."/>
            <person name="Nordsiek G."/>
            <person name="Agarwala R."/>
            <person name="Aravind L."/>
            <person name="Bailey J.A."/>
            <person name="Bateman A."/>
            <person name="Batzoglou S."/>
            <person name="Birney E."/>
            <person name="Bork P."/>
            <person name="Brown D.G."/>
            <person name="Burge C.B."/>
            <person name="Cerutti L."/>
            <person name="Chen H.C."/>
            <person name="Church D."/>
            <person name="Clamp M."/>
            <person name="Copley R.R."/>
            <person name="Doerks T."/>
            <person name="Eddy S.R."/>
            <person name="Eichler E.E."/>
            <person name="Furey T.S."/>
            <person name="Galagan J."/>
            <person name="Gilbert J.G."/>
            <person name="Harmon C."/>
            <person name="Hayashizaki Y."/>
            <person name="Haussler D."/>
            <person name="Hermjakob H."/>
            <person name="Hokamp K."/>
            <person name="Jang W."/>
            <person name="Johnson L.S."/>
            <person name="Jones T.A."/>
            <person name="Kasif S."/>
            <person name="Kaspryzk A."/>
            <person name="Kennedy S."/>
            <person name="Kent W.J."/>
            <person name="Kitts P."/>
            <person name="Koonin E.V."/>
            <person name="Korf I."/>
            <person name="Kulp D."/>
            <person name="Lancet D."/>
            <person name="Lowe T.M."/>
            <person name="McLysaght A."/>
            <person name="Mikkelsen T."/>
            <person name="Moran J.V."/>
            <person name="Mulder N."/>
            <person name="Pollara V.J."/>
            <person name="Ponting C.P."/>
            <person name="Schuler G."/>
            <person name="Schultz J."/>
            <person name="Slater G."/>
            <person name="Smit A.F."/>
            <person name="Stupka E."/>
            <person name="Szustakowski J."/>
            <person name="Thierry-Mieg D."/>
            <person name="Thierry-Mieg J."/>
            <person name="Wagner L."/>
            <person name="Wallis J."/>
            <person name="Wheeler R."/>
            <person name="Williams A."/>
            <person name="Wolf Y.I."/>
            <person name="Wolfe K.H."/>
            <person name="Yang S.P."/>
            <person name="Yeh R.F."/>
            <person name="Collins F."/>
            <person name="Guyer M.S."/>
            <person name="Peterson J."/>
            <person name="Felsenfeld A."/>
            <person name="Wetterstrand K.A."/>
            <person name="Patrinos A."/>
            <person name="Morgan M.J."/>
            <person name="de Jong P."/>
            <person name="Catanese J.J."/>
            <person name="Osoegawa K."/>
            <person name="Shizuya H."/>
            <person name="Choi S."/>
            <person name="Chen Y.J."/>
        </authorList>
    </citation>
    <scope>NUCLEOTIDE SEQUENCE [LARGE SCALE GENOMIC DNA]</scope>
</reference>
<dbReference type="UCSC" id="uc060bhq.1">
    <property type="organism name" value="human"/>
</dbReference>
<reference evidence="1" key="4">
    <citation type="submission" date="2025-08" db="UniProtKB">
        <authorList>
            <consortium name="Ensembl"/>
        </authorList>
    </citation>
    <scope>IDENTIFICATION</scope>
</reference>
<accession>K7EP21</accession>
<dbReference type="HGNC" id="HGNC:2953">
    <property type="gene designation" value="DNAH9"/>
</dbReference>
<reference evidence="1 2" key="3">
    <citation type="journal article" date="2006" name="Nature">
        <title>DNA sequence of human chromosome 17 and analysis of rearrangement in the human lineage.</title>
        <authorList>
            <person name="Zody M.C."/>
            <person name="Garber M."/>
            <person name="Adams D.J."/>
            <person name="Sharpe T."/>
            <person name="Harrow J."/>
            <person name="Lupski J.R."/>
            <person name="Nicholson C."/>
            <person name="Searle S.M."/>
            <person name="Wilming L."/>
            <person name="Young S.K."/>
            <person name="Abouelleil A."/>
            <person name="Allen N.R."/>
            <person name="Bi W."/>
            <person name="Bloom T."/>
            <person name="Borowsky M.L."/>
            <person name="Bugalter B.E."/>
            <person name="Butler J."/>
            <person name="Chang J.L."/>
            <person name="Chen C.K."/>
            <person name="Cook A."/>
            <person name="Corum B."/>
            <person name="Cuomo C.A."/>
            <person name="de Jong P.J."/>
            <person name="DeCaprio D."/>
            <person name="Dewar K."/>
            <person name="FitzGerald M."/>
            <person name="Gilbert J."/>
            <person name="Gibson R."/>
            <person name="Gnerre S."/>
            <person name="Goldstein S."/>
            <person name="Grafham D.V."/>
            <person name="Grocock R."/>
            <person name="Hafez N."/>
            <person name="Hagopian D.S."/>
            <person name="Hart E."/>
            <person name="Norman C.H."/>
            <person name="Humphray S."/>
            <person name="Jaffe D.B."/>
            <person name="Jones M."/>
            <person name="Kamal M."/>
            <person name="Khodiyar V.K."/>
            <person name="LaButti K."/>
            <person name="Laird G."/>
            <person name="Lehoczky J."/>
            <person name="Liu X."/>
            <person name="Lokyitsang T."/>
            <person name="Loveland J."/>
            <person name="Lui A."/>
            <person name="Macdonald P."/>
            <person name="Major J.E."/>
            <person name="Matthews L."/>
            <person name="Mauceli E."/>
            <person name="McCarroll S.A."/>
            <person name="Mihalev A.H."/>
            <person name="Mudge J."/>
            <person name="Nguyen C."/>
            <person name="Nicol R."/>
            <person name="O'Leary S.B."/>
            <person name="Osoegawa K."/>
            <person name="Schwartz D.C."/>
            <person name="Shaw-Smith C."/>
            <person name="Stankiewicz P."/>
            <person name="Steward C."/>
            <person name="Swarbreck D."/>
            <person name="Venkataraman V."/>
            <person name="Whittaker C.A."/>
            <person name="Yang X."/>
            <person name="Zimmer A.R."/>
            <person name="Bradley A."/>
            <person name="Hubbard T."/>
            <person name="Birren B.W."/>
            <person name="Rogers J."/>
            <person name="Lander E.S."/>
            <person name="Nusbaum C."/>
        </authorList>
    </citation>
    <scope>NUCLEOTIDE SEQUENCE [LARGE SCALE GENOMIC DNA]</scope>
</reference>
<protein>
    <submittedName>
        <fullName evidence="1">Dynein axonemal heavy chain 9</fullName>
    </submittedName>
</protein>
<dbReference type="EMBL" id="AC005410">
    <property type="status" value="NOT_ANNOTATED_CDS"/>
    <property type="molecule type" value="Genomic_DNA"/>
</dbReference>
<keyword evidence="2" id="KW-1185">Reference proteome</keyword>
<dbReference type="VEuPathDB" id="HostDB:ENSG00000007174"/>
<organism evidence="1 2">
    <name type="scientific">Homo sapiens</name>
    <name type="common">Human</name>
    <dbReference type="NCBI Taxonomy" id="9606"/>
    <lineage>
        <taxon>Eukaryota</taxon>
        <taxon>Metazoa</taxon>
        <taxon>Chordata</taxon>
        <taxon>Craniata</taxon>
        <taxon>Vertebrata</taxon>
        <taxon>Euteleostomi</taxon>
        <taxon>Mammalia</taxon>
        <taxon>Eutheria</taxon>
        <taxon>Euarchontoglires</taxon>
        <taxon>Primates</taxon>
        <taxon>Haplorrhini</taxon>
        <taxon>Catarrhini</taxon>
        <taxon>Hominidae</taxon>
        <taxon>Homo</taxon>
    </lineage>
</organism>
<proteinExistence type="predicted"/>
<dbReference type="OpenTargets" id="ENSG00000007174"/>
<dbReference type="Bgee" id="ENSG00000007174">
    <property type="expression patterns" value="Expressed in right uterine tube and 128 other cell types or tissues"/>
</dbReference>
<dbReference type="EMBL" id="AC005209">
    <property type="status" value="NOT_ANNOTATED_CDS"/>
    <property type="molecule type" value="Genomic_DNA"/>
</dbReference>
<dbReference type="AlphaFoldDB" id="K7EP21"/>